<gene>
    <name evidence="6" type="ORF">C8261_10260</name>
</gene>
<dbReference type="EMBL" id="PZKC01000007">
    <property type="protein sequence ID" value="PTD96293.1"/>
    <property type="molecule type" value="Genomic_DNA"/>
</dbReference>
<comment type="similarity">
    <text evidence="1">Belongs to the VgrG protein family.</text>
</comment>
<dbReference type="SUPFAM" id="SSF69279">
    <property type="entry name" value="Phage tail proteins"/>
    <property type="match status" value="2"/>
</dbReference>
<dbReference type="SUPFAM" id="SSF69349">
    <property type="entry name" value="Phage fibre proteins"/>
    <property type="match status" value="1"/>
</dbReference>
<evidence type="ECO:0000256" key="1">
    <source>
        <dbReference type="ARBA" id="ARBA00005558"/>
    </source>
</evidence>
<evidence type="ECO:0000313" key="6">
    <source>
        <dbReference type="EMBL" id="PTD96293.1"/>
    </source>
</evidence>
<dbReference type="InterPro" id="IPR028244">
    <property type="entry name" value="T6SS_Rhs_Vgr_dom"/>
</dbReference>
<dbReference type="Gene3D" id="3.55.50.10">
    <property type="entry name" value="Baseplate protein-like domains"/>
    <property type="match status" value="1"/>
</dbReference>
<dbReference type="AlphaFoldDB" id="A0A2T4IEU4"/>
<dbReference type="Proteomes" id="UP000241193">
    <property type="component" value="Unassembled WGS sequence"/>
</dbReference>
<feature type="domain" description="Gp5/Type VI secretion system Vgr protein OB-fold" evidence="3">
    <location>
        <begin position="446"/>
        <end position="492"/>
    </location>
</feature>
<dbReference type="Gene3D" id="4.10.220.110">
    <property type="match status" value="1"/>
</dbReference>
<dbReference type="Pfam" id="PF05954">
    <property type="entry name" value="Phage_GPD"/>
    <property type="match status" value="1"/>
</dbReference>
<feature type="region of interest" description="Disordered" evidence="2">
    <location>
        <begin position="420"/>
        <end position="442"/>
    </location>
</feature>
<evidence type="ECO:0000259" key="3">
    <source>
        <dbReference type="Pfam" id="PF04717"/>
    </source>
</evidence>
<evidence type="ECO:0000313" key="7">
    <source>
        <dbReference type="Proteomes" id="UP000241193"/>
    </source>
</evidence>
<reference evidence="6 7" key="1">
    <citation type="submission" date="2018-03" db="EMBL/GenBank/DDBJ databases">
        <authorList>
            <person name="Keele B.F."/>
        </authorList>
    </citation>
    <scope>NUCLEOTIDE SEQUENCE [LARGE SCALE GENOMIC DNA]</scope>
    <source>
        <strain evidence="6 7">D20</strain>
    </source>
</reference>
<feature type="domain" description="Putative type VI secretion system Rhs element associated Vgr" evidence="5">
    <location>
        <begin position="523"/>
        <end position="628"/>
    </location>
</feature>
<dbReference type="Gene3D" id="2.40.50.230">
    <property type="entry name" value="Gp5 N-terminal domain"/>
    <property type="match status" value="1"/>
</dbReference>
<dbReference type="Gene3D" id="2.30.110.50">
    <property type="match status" value="1"/>
</dbReference>
<feature type="domain" description="DUF2345" evidence="4">
    <location>
        <begin position="678"/>
        <end position="821"/>
    </location>
</feature>
<organism evidence="6 7">
    <name type="scientific">Pseudothauera lacus</name>
    <dbReference type="NCBI Taxonomy" id="2136175"/>
    <lineage>
        <taxon>Bacteria</taxon>
        <taxon>Pseudomonadati</taxon>
        <taxon>Pseudomonadota</taxon>
        <taxon>Betaproteobacteria</taxon>
        <taxon>Rhodocyclales</taxon>
        <taxon>Zoogloeaceae</taxon>
        <taxon>Pseudothauera</taxon>
    </lineage>
</organism>
<name>A0A2T4IEU4_9RHOO</name>
<comment type="caution">
    <text evidence="6">The sequence shown here is derived from an EMBL/GenBank/DDBJ whole genome shotgun (WGS) entry which is preliminary data.</text>
</comment>
<feature type="region of interest" description="Disordered" evidence="2">
    <location>
        <begin position="651"/>
        <end position="681"/>
    </location>
</feature>
<dbReference type="InterPro" id="IPR037026">
    <property type="entry name" value="Vgr_OB-fold_dom_sf"/>
</dbReference>
<dbReference type="Pfam" id="PF04717">
    <property type="entry name" value="Phage_base_V"/>
    <property type="match status" value="1"/>
</dbReference>
<evidence type="ECO:0000259" key="4">
    <source>
        <dbReference type="Pfam" id="PF10106"/>
    </source>
</evidence>
<evidence type="ECO:0000256" key="2">
    <source>
        <dbReference type="SAM" id="MobiDB-lite"/>
    </source>
</evidence>
<dbReference type="Pfam" id="PF10106">
    <property type="entry name" value="DUF2345"/>
    <property type="match status" value="1"/>
</dbReference>
<dbReference type="Pfam" id="PF13296">
    <property type="entry name" value="T6SS_Vgr"/>
    <property type="match status" value="1"/>
</dbReference>
<dbReference type="NCBIfam" id="TIGR01646">
    <property type="entry name" value="vgr_GE"/>
    <property type="match status" value="1"/>
</dbReference>
<dbReference type="SUPFAM" id="SSF69255">
    <property type="entry name" value="gp5 N-terminal domain-like"/>
    <property type="match status" value="1"/>
</dbReference>
<accession>A0A2T4IEU4</accession>
<dbReference type="NCBIfam" id="TIGR03361">
    <property type="entry name" value="VI_Rhs_Vgr"/>
    <property type="match status" value="1"/>
</dbReference>
<proteinExistence type="inferred from homology"/>
<keyword evidence="7" id="KW-1185">Reference proteome</keyword>
<dbReference type="OrthoDB" id="8572364at2"/>
<dbReference type="InterPro" id="IPR006531">
    <property type="entry name" value="Gp5/Vgr_OB"/>
</dbReference>
<dbReference type="InterPro" id="IPR018769">
    <property type="entry name" value="VgrG2_DUF2345"/>
</dbReference>
<dbReference type="InterPro" id="IPR017847">
    <property type="entry name" value="T6SS_RhsGE_Vgr_subset"/>
</dbReference>
<sequence>MDLADFPVLLSQHARLVELHTALPGTLLAVETMHGTEAVSAPFSFELICVSPTVAIDFHELVGEELTLRLLQADGSLRSWHGHLTATANLGADGGLVRYRLSLRPWLAWLDLRHDSRIFQDLDLRGICDAVFAAYGFAHWRFDVSQPLRQRSICAQHRETDLAFITRLLAEEGLSWYFEHDQHACAGDDSPHTRHTLVIFDRDAELPAGTQAQIRFHRADAPEADDTVQRLGDARRTAPNVLTLAGWDYKRLHATAAEAHSALDNGTQPELELFDAAAQYRFESDDAATLRTALALGAHEARYRRLRGHGRVRQLAAGTRIRIAIHDTYDGTDDAFTVLSVEHRAANNLGAQAARLDDAEHIEPGTYHNHFMLQPAAIPVLPLPLPKPVVPAQSALVVGLPDTPLDTERDHRIRIQFHWQRGEQPNPGGLPAPEPHPHRAPGDHRCAAWVRVTEWLAGPDWGSHFLPRIGSEVQVAFDGGDIDRPLVVGSHYNGADPPPFAAGQDSAANHPGVLSGWHSHNHQDGFNQWVVDDAPAQLRTRLTAHPLRSELGLGHLIHHSPGSAQRGAWRGSGFELRTDGWAVLRAGEGLLLSGSTRAHGASTQLDIAEAVGQLHAAREAAERLSDAAAAHHARPLQANAEQRRFIAGLDPQDEGRYSGEPGGQPALKAQPGSRQPGDPTERFAQPVVLAEVPGDIGLNSRAATLIHATGHLHATVHNDAHFAAAHTWAAAVGHAASWFCHRGGIRAVAAAGPFSVHAHTDRAAARARTHITVTSSTDEIHIHAKDRIRIAAGSTDLVLHGGNITFRCPGKFCIKGAGHVFKARAKESIALDQLPDSRVKLLDEGFIIRNQETGEPMVGVHYRIQRADGTWEPGVTDSEGRTHVVMAPETEQLKIELDP</sequence>
<dbReference type="InterPro" id="IPR006533">
    <property type="entry name" value="T6SS_Vgr_RhsGE"/>
</dbReference>
<evidence type="ECO:0000259" key="5">
    <source>
        <dbReference type="Pfam" id="PF13296"/>
    </source>
</evidence>
<dbReference type="RefSeq" id="WP_107493613.1">
    <property type="nucleotide sequence ID" value="NZ_PZKC01000007.1"/>
</dbReference>
<protein>
    <submittedName>
        <fullName evidence="6">Type VI secretion system tip protein VgrG</fullName>
    </submittedName>
</protein>
<reference evidence="6 7" key="2">
    <citation type="submission" date="2018-04" db="EMBL/GenBank/DDBJ databases">
        <title>Thauera lacus sp. nov., isolated from an saline lake in Inner Mongolia, China.</title>
        <authorList>
            <person name="Liang Q.-Y."/>
        </authorList>
    </citation>
    <scope>NUCLEOTIDE SEQUENCE [LARGE SCALE GENOMIC DNA]</scope>
    <source>
        <strain evidence="6 7">D20</strain>
    </source>
</reference>